<keyword evidence="1" id="KW-0812">Transmembrane</keyword>
<dbReference type="RefSeq" id="WP_047849240.1">
    <property type="nucleotide sequence ID" value="NZ_AEJF01000143.1"/>
</dbReference>
<proteinExistence type="predicted"/>
<evidence type="ECO:0000313" key="2">
    <source>
        <dbReference type="EMBL" id="KLU23757.1"/>
    </source>
</evidence>
<protein>
    <submittedName>
        <fullName evidence="2">Uncharacterized protein</fullName>
    </submittedName>
</protein>
<evidence type="ECO:0000256" key="1">
    <source>
        <dbReference type="SAM" id="Phobius"/>
    </source>
</evidence>
<dbReference type="OrthoDB" id="9795505at2"/>
<comment type="caution">
    <text evidence="2">The sequence shown here is derived from an EMBL/GenBank/DDBJ whole genome shotgun (WGS) entry which is preliminary data.</text>
</comment>
<dbReference type="AlphaFoldDB" id="A0A0J1CT19"/>
<dbReference type="EMBL" id="AEJF01000143">
    <property type="protein sequence ID" value="KLU23757.1"/>
    <property type="molecule type" value="Genomic_DNA"/>
</dbReference>
<feature type="transmembrane region" description="Helical" evidence="1">
    <location>
        <begin position="73"/>
        <end position="99"/>
    </location>
</feature>
<gene>
    <name evidence="2" type="ORF">EOS_24245</name>
</gene>
<keyword evidence="1" id="KW-1133">Transmembrane helix</keyword>
<dbReference type="PATRIC" id="fig|908627.4.peg.5409"/>
<sequence>MDEKVRQLMAQINVLEDELRAVLHRAEVPLFYHLDGKRIKFDHTVREAHRRSKTGLLRWLVKSRPPTVAVAPVIYGLILPLLFLDLGLTVYQAICFPVYRINKVKRSDYIVMDRWHLSYLNFMEKFNCAYCAYANGLLAYGTEIAARTEQYWCPIKHARKILGAPARVQGFLAYGDGENYQQRLSGFRNALAADTTTQDAPSDPPPP</sequence>
<name>A0A0J1CT19_9BURK</name>
<keyword evidence="3" id="KW-1185">Reference proteome</keyword>
<accession>A0A0J1CT19</accession>
<dbReference type="Proteomes" id="UP000035963">
    <property type="component" value="Unassembled WGS sequence"/>
</dbReference>
<evidence type="ECO:0000313" key="3">
    <source>
        <dbReference type="Proteomes" id="UP000035963"/>
    </source>
</evidence>
<keyword evidence="1" id="KW-0472">Membrane</keyword>
<reference evidence="2 3" key="1">
    <citation type="journal article" date="2015" name="Genome Announc.">
        <title>Draft Genome Sequence of Burkholderia sp. Strain PML1(12), an Ectomycorrhizosphere-Inhabiting Bacterium with Effective Mineral-Weathering Ability.</title>
        <authorList>
            <person name="Uroz S."/>
            <person name="Oger P."/>
        </authorList>
    </citation>
    <scope>NUCLEOTIDE SEQUENCE [LARGE SCALE GENOMIC DNA]</scope>
    <source>
        <strain evidence="3">PML1(12)</strain>
    </source>
</reference>
<organism evidence="2 3">
    <name type="scientific">Caballeronia mineralivorans PML1(12)</name>
    <dbReference type="NCBI Taxonomy" id="908627"/>
    <lineage>
        <taxon>Bacteria</taxon>
        <taxon>Pseudomonadati</taxon>
        <taxon>Pseudomonadota</taxon>
        <taxon>Betaproteobacteria</taxon>
        <taxon>Burkholderiales</taxon>
        <taxon>Burkholderiaceae</taxon>
        <taxon>Caballeronia</taxon>
    </lineage>
</organism>